<dbReference type="AlphaFoldDB" id="A0A6A5YIQ5"/>
<protein>
    <submittedName>
        <fullName evidence="1">Uncharacterized protein</fullName>
    </submittedName>
</protein>
<name>A0A6A5YIQ5_9PLEO</name>
<reference evidence="1" key="1">
    <citation type="journal article" date="2020" name="Stud. Mycol.">
        <title>101 Dothideomycetes genomes: a test case for predicting lifestyles and emergence of pathogens.</title>
        <authorList>
            <person name="Haridas S."/>
            <person name="Albert R."/>
            <person name="Binder M."/>
            <person name="Bloem J."/>
            <person name="Labutti K."/>
            <person name="Salamov A."/>
            <person name="Andreopoulos B."/>
            <person name="Baker S."/>
            <person name="Barry K."/>
            <person name="Bills G."/>
            <person name="Bluhm B."/>
            <person name="Cannon C."/>
            <person name="Castanera R."/>
            <person name="Culley D."/>
            <person name="Daum C."/>
            <person name="Ezra D."/>
            <person name="Gonzalez J."/>
            <person name="Henrissat B."/>
            <person name="Kuo A."/>
            <person name="Liang C."/>
            <person name="Lipzen A."/>
            <person name="Lutzoni F."/>
            <person name="Magnuson J."/>
            <person name="Mondo S."/>
            <person name="Nolan M."/>
            <person name="Ohm R."/>
            <person name="Pangilinan J."/>
            <person name="Park H.-J."/>
            <person name="Ramirez L."/>
            <person name="Alfaro M."/>
            <person name="Sun H."/>
            <person name="Tritt A."/>
            <person name="Yoshinaga Y."/>
            <person name="Zwiers L.-H."/>
            <person name="Turgeon B."/>
            <person name="Goodwin S."/>
            <person name="Spatafora J."/>
            <person name="Crous P."/>
            <person name="Grigoriev I."/>
        </authorList>
    </citation>
    <scope>NUCLEOTIDE SEQUENCE</scope>
    <source>
        <strain evidence="1">CBS 627.86</strain>
    </source>
</reference>
<organism evidence="1 2">
    <name type="scientific">Lophiotrema nucula</name>
    <dbReference type="NCBI Taxonomy" id="690887"/>
    <lineage>
        <taxon>Eukaryota</taxon>
        <taxon>Fungi</taxon>
        <taxon>Dikarya</taxon>
        <taxon>Ascomycota</taxon>
        <taxon>Pezizomycotina</taxon>
        <taxon>Dothideomycetes</taxon>
        <taxon>Pleosporomycetidae</taxon>
        <taxon>Pleosporales</taxon>
        <taxon>Lophiotremataceae</taxon>
        <taxon>Lophiotrema</taxon>
    </lineage>
</organism>
<dbReference type="EMBL" id="ML977366">
    <property type="protein sequence ID" value="KAF2106091.1"/>
    <property type="molecule type" value="Genomic_DNA"/>
</dbReference>
<dbReference type="Proteomes" id="UP000799770">
    <property type="component" value="Unassembled WGS sequence"/>
</dbReference>
<proteinExistence type="predicted"/>
<accession>A0A6A5YIQ5</accession>
<evidence type="ECO:0000313" key="1">
    <source>
        <dbReference type="EMBL" id="KAF2106091.1"/>
    </source>
</evidence>
<gene>
    <name evidence="1" type="ORF">BDV96DRAFT_337937</name>
</gene>
<keyword evidence="2" id="KW-1185">Reference proteome</keyword>
<sequence length="199" mass="21607">MADNTPATYWENYLKWIATLVGESSGDRKIFVCPSSSLSPLASTVVPEALTNHMLLPIADTLLSPDTAIFDASHTVSYFRTVDQYLSDVVVGGDKSQGAQDAFDIATAAYTAASTKLRDVTNRADDAYLADKDPDKKDFASWAVEKYAELDIVQEEASTAFEAWKNAAIKKDGTRGAAWTEACQNIEIVKKSKREPAAG</sequence>
<evidence type="ECO:0000313" key="2">
    <source>
        <dbReference type="Proteomes" id="UP000799770"/>
    </source>
</evidence>